<protein>
    <submittedName>
        <fullName evidence="2">Regulator of chromosome condensation (RCC1) repeat-containing protein</fullName>
    </submittedName>
    <submittedName>
        <fullName evidence="3">Regulator_of chromosome condensation (RCC1) repeat-containing protein</fullName>
    </submittedName>
</protein>
<keyword evidence="1" id="KW-0472">Membrane</keyword>
<keyword evidence="4" id="KW-1185">Reference proteome</keyword>
<dbReference type="Proteomes" id="UP001642409">
    <property type="component" value="Unassembled WGS sequence"/>
</dbReference>
<dbReference type="Gene3D" id="2.130.10.30">
    <property type="entry name" value="Regulator of chromosome condensation 1/beta-lactamase-inhibitor protein II"/>
    <property type="match status" value="1"/>
</dbReference>
<feature type="transmembrane region" description="Helical" evidence="1">
    <location>
        <begin position="374"/>
        <end position="397"/>
    </location>
</feature>
<evidence type="ECO:0000313" key="3">
    <source>
        <dbReference type="EMBL" id="CAL6018750.1"/>
    </source>
</evidence>
<reference evidence="3 4" key="2">
    <citation type="submission" date="2024-07" db="EMBL/GenBank/DDBJ databases">
        <authorList>
            <person name="Akdeniz Z."/>
        </authorList>
    </citation>
    <scope>NUCLEOTIDE SEQUENCE [LARGE SCALE GENOMIC DNA]</scope>
</reference>
<keyword evidence="1" id="KW-1133">Transmembrane helix</keyword>
<dbReference type="SUPFAM" id="SSF50985">
    <property type="entry name" value="RCC1/BLIP-II"/>
    <property type="match status" value="1"/>
</dbReference>
<dbReference type="EMBL" id="CAXDID020000081">
    <property type="protein sequence ID" value="CAL6018750.1"/>
    <property type="molecule type" value="Genomic_DNA"/>
</dbReference>
<name>A0AA86NSN0_9EUKA</name>
<evidence type="ECO:0000256" key="1">
    <source>
        <dbReference type="SAM" id="Phobius"/>
    </source>
</evidence>
<evidence type="ECO:0000313" key="2">
    <source>
        <dbReference type="EMBL" id="CAI9925777.1"/>
    </source>
</evidence>
<dbReference type="AlphaFoldDB" id="A0AA86NSN0"/>
<sequence length="414" mass="46827">MYILLNILSERVYFIGKNPFDVFALESADTFQQLTITQKIAKHKTYGGNTLFLDGSDHSMTAYGSSLFYELGTSEQVTLDSISRSSFFLNSQVKMFSLGADHSMVLLTDDRLYWQGKQTHPGYKEYRPSLIHYRVSDGGTIPDSETIISIGSCQEVDYIQTNTALYFFRFCDVGLCGFDYTSAPAEISGNQTQPVKFQFPPSLKLAKVFFYDTFIIIQDTYGYNHVSGNFPCFQYYSNVRYLPNFYFTHLTTNPQKTSVFYVLKNGTFGGCGADFRFSTSKVRQFQIPETRGTVIDIGAGSNGWYVLTENYFYVYGSLEVNGKTLVTKYGWHPVKRVKGMNQIVVNDKWIILYNSTGATGGDTVKTDTSTVDKVTLYVVLFGVLPIMGLVCLILWVVSNCEDKYKEIKKNAKND</sequence>
<gene>
    <name evidence="2" type="ORF">HINF_LOCUS13422</name>
    <name evidence="3" type="ORF">HINF_LOCUS26619</name>
</gene>
<comment type="caution">
    <text evidence="2">The sequence shown here is derived from an EMBL/GenBank/DDBJ whole genome shotgun (WGS) entry which is preliminary data.</text>
</comment>
<evidence type="ECO:0000313" key="4">
    <source>
        <dbReference type="Proteomes" id="UP001642409"/>
    </source>
</evidence>
<keyword evidence="1" id="KW-0812">Transmembrane</keyword>
<organism evidence="2">
    <name type="scientific">Hexamita inflata</name>
    <dbReference type="NCBI Taxonomy" id="28002"/>
    <lineage>
        <taxon>Eukaryota</taxon>
        <taxon>Metamonada</taxon>
        <taxon>Diplomonadida</taxon>
        <taxon>Hexamitidae</taxon>
        <taxon>Hexamitinae</taxon>
        <taxon>Hexamita</taxon>
    </lineage>
</organism>
<dbReference type="InterPro" id="IPR009091">
    <property type="entry name" value="RCC1/BLIP-II"/>
</dbReference>
<reference evidence="2" key="1">
    <citation type="submission" date="2023-06" db="EMBL/GenBank/DDBJ databases">
        <authorList>
            <person name="Kurt Z."/>
        </authorList>
    </citation>
    <scope>NUCLEOTIDE SEQUENCE</scope>
</reference>
<dbReference type="EMBL" id="CATOUU010000347">
    <property type="protein sequence ID" value="CAI9925777.1"/>
    <property type="molecule type" value="Genomic_DNA"/>
</dbReference>
<proteinExistence type="predicted"/>
<accession>A0AA86NSN0</accession>